<accession>A0AAD0SCR9</accession>
<evidence type="ECO:0000313" key="2">
    <source>
        <dbReference type="Proteomes" id="UP000261758"/>
    </source>
</evidence>
<keyword evidence="1" id="KW-0614">Plasmid</keyword>
<dbReference type="InterPro" id="IPR009888">
    <property type="entry name" value="CdiI_Proteobact"/>
</dbReference>
<organism evidence="1 2">
    <name type="scientific">Ralstonia solanacearum</name>
    <name type="common">Pseudomonas solanacearum</name>
    <dbReference type="NCBI Taxonomy" id="305"/>
    <lineage>
        <taxon>Bacteria</taxon>
        <taxon>Pseudomonadati</taxon>
        <taxon>Pseudomonadota</taxon>
        <taxon>Betaproteobacteria</taxon>
        <taxon>Burkholderiales</taxon>
        <taxon>Burkholderiaceae</taxon>
        <taxon>Ralstonia</taxon>
        <taxon>Ralstonia solanacearum species complex</taxon>
    </lineage>
</organism>
<sequence length="166" mass="18275">MEKIGAMATAFANVDFICIVAQSVGMMAYPEPSASPHYLSPNVDDAALGSALRAALASSKRVSVDEFQEIWKSGVIENIESDRDNWIKKQYGYKTKRAMYKNMDTCNVSSVDGQIKIQPTHQKSLDGYTVRKDEGPFPLYVPGTATDAELGAVLREGFRRCTSAIR</sequence>
<dbReference type="AlphaFoldDB" id="A0AAD0SCR9"/>
<dbReference type="CDD" id="cd13445">
    <property type="entry name" value="CDI_inhibitor_EC869_like"/>
    <property type="match status" value="1"/>
</dbReference>
<dbReference type="Proteomes" id="UP000261758">
    <property type="component" value="Plasmid unnamed"/>
</dbReference>
<reference evidence="1 2" key="1">
    <citation type="submission" date="2017-08" db="EMBL/GenBank/DDBJ databases">
        <title>Genome sequences of Ralstonia solanacearum Species Complex (RSSC) isolated from Potato bacterial wilts in Korea.</title>
        <authorList>
            <person name="Cho H."/>
            <person name="Song E.-S."/>
            <person name="Lee Y.K."/>
            <person name="Lee S."/>
            <person name="Lee S.-W."/>
            <person name="Jo A."/>
            <person name="Kim J.-G."/>
            <person name="Hwang I."/>
        </authorList>
    </citation>
    <scope>NUCLEOTIDE SEQUENCE [LARGE SCALE GENOMIC DNA]</scope>
    <source>
        <strain evidence="1 2">T98</strain>
        <plasmid evidence="1 2">unnamed</plasmid>
    </source>
</reference>
<dbReference type="Pfam" id="PF07262">
    <property type="entry name" value="CdiI"/>
    <property type="match status" value="1"/>
</dbReference>
<protein>
    <submittedName>
        <fullName evidence="1">Uncharacterized protein</fullName>
    </submittedName>
</protein>
<gene>
    <name evidence="1" type="ORF">CJO77_21730</name>
</gene>
<evidence type="ECO:0000313" key="1">
    <source>
        <dbReference type="EMBL" id="AXV84144.1"/>
    </source>
</evidence>
<proteinExistence type="predicted"/>
<dbReference type="EMBL" id="CP022760">
    <property type="protein sequence ID" value="AXV84144.1"/>
    <property type="molecule type" value="Genomic_DNA"/>
</dbReference>
<name>A0AAD0SCR9_RALSL</name>
<dbReference type="Gene3D" id="3.40.1590.10">
    <property type="entry name" value="NMB0488-like"/>
    <property type="match status" value="1"/>
</dbReference>
<dbReference type="InterPro" id="IPR037891">
    <property type="entry name" value="Cdil-like_sf"/>
</dbReference>
<dbReference type="SUPFAM" id="SSF160207">
    <property type="entry name" value="NMB0488-like"/>
    <property type="match status" value="1"/>
</dbReference>
<geneLocation type="plasmid" evidence="1 2">
    <name>unnamed</name>
</geneLocation>